<evidence type="ECO:0000313" key="2">
    <source>
        <dbReference type="EMBL" id="KAK5974152.1"/>
    </source>
</evidence>
<dbReference type="GO" id="GO:0008289">
    <property type="term" value="F:lipid binding"/>
    <property type="evidence" value="ECO:0007669"/>
    <property type="project" value="InterPro"/>
</dbReference>
<evidence type="ECO:0000313" key="3">
    <source>
        <dbReference type="Proteomes" id="UP001331761"/>
    </source>
</evidence>
<dbReference type="PROSITE" id="PS50848">
    <property type="entry name" value="START"/>
    <property type="match status" value="1"/>
</dbReference>
<feature type="domain" description="START" evidence="1">
    <location>
        <begin position="43"/>
        <end position="209"/>
    </location>
</feature>
<gene>
    <name evidence="2" type="ORF">GCK32_014269</name>
</gene>
<organism evidence="2 3">
    <name type="scientific">Trichostrongylus colubriformis</name>
    <name type="common">Black scour worm</name>
    <dbReference type="NCBI Taxonomy" id="6319"/>
    <lineage>
        <taxon>Eukaryota</taxon>
        <taxon>Metazoa</taxon>
        <taxon>Ecdysozoa</taxon>
        <taxon>Nematoda</taxon>
        <taxon>Chromadorea</taxon>
        <taxon>Rhabditida</taxon>
        <taxon>Rhabditina</taxon>
        <taxon>Rhabditomorpha</taxon>
        <taxon>Strongyloidea</taxon>
        <taxon>Trichostrongylidae</taxon>
        <taxon>Trichostrongylus</taxon>
    </lineage>
</organism>
<proteinExistence type="predicted"/>
<protein>
    <submittedName>
        <fullName evidence="2">Lipid-binding START domain containing protein</fullName>
    </submittedName>
</protein>
<comment type="caution">
    <text evidence="2">The sequence shown here is derived from an EMBL/GenBank/DDBJ whole genome shotgun (WGS) entry which is preliminary data.</text>
</comment>
<dbReference type="InterPro" id="IPR023393">
    <property type="entry name" value="START-like_dom_sf"/>
</dbReference>
<accession>A0AAN8F8E8</accession>
<reference evidence="2 3" key="1">
    <citation type="submission" date="2019-10" db="EMBL/GenBank/DDBJ databases">
        <title>Assembly and Annotation for the nematode Trichostrongylus colubriformis.</title>
        <authorList>
            <person name="Martin J."/>
        </authorList>
    </citation>
    <scope>NUCLEOTIDE SEQUENCE [LARGE SCALE GENOMIC DNA]</scope>
    <source>
        <strain evidence="2">G859</strain>
        <tissue evidence="2">Whole worm</tissue>
    </source>
</reference>
<dbReference type="InterPro" id="IPR051869">
    <property type="entry name" value="STARD3"/>
</dbReference>
<dbReference type="SUPFAM" id="SSF55961">
    <property type="entry name" value="Bet v1-like"/>
    <property type="match status" value="1"/>
</dbReference>
<dbReference type="GO" id="GO:0140284">
    <property type="term" value="C:endoplasmic reticulum-endosome membrane contact site"/>
    <property type="evidence" value="ECO:0007669"/>
    <property type="project" value="TreeGrafter"/>
</dbReference>
<dbReference type="AlphaFoldDB" id="A0AAN8F8E8"/>
<dbReference type="GO" id="GO:0005789">
    <property type="term" value="C:endoplasmic reticulum membrane"/>
    <property type="evidence" value="ECO:0007669"/>
    <property type="project" value="TreeGrafter"/>
</dbReference>
<dbReference type="InterPro" id="IPR002913">
    <property type="entry name" value="START_lipid-bd_dom"/>
</dbReference>
<dbReference type="PANTHER" id="PTHR46121">
    <property type="entry name" value="STEROIDOGENIC ACUTE REGULATORY PROTEIN-LIKE"/>
    <property type="match status" value="1"/>
</dbReference>
<dbReference type="Proteomes" id="UP001331761">
    <property type="component" value="Unassembled WGS sequence"/>
</dbReference>
<evidence type="ECO:0000259" key="1">
    <source>
        <dbReference type="PROSITE" id="PS50848"/>
    </source>
</evidence>
<name>A0AAN8F8E8_TRICO</name>
<dbReference type="GO" id="GO:0099044">
    <property type="term" value="P:vesicle tethering to endoplasmic reticulum"/>
    <property type="evidence" value="ECO:0007669"/>
    <property type="project" value="TreeGrafter"/>
</dbReference>
<keyword evidence="3" id="KW-1185">Reference proteome</keyword>
<dbReference type="GO" id="GO:0031902">
    <property type="term" value="C:late endosome membrane"/>
    <property type="evidence" value="ECO:0007669"/>
    <property type="project" value="TreeGrafter"/>
</dbReference>
<dbReference type="GO" id="GO:0005765">
    <property type="term" value="C:lysosomal membrane"/>
    <property type="evidence" value="ECO:0007669"/>
    <property type="project" value="TreeGrafter"/>
</dbReference>
<dbReference type="PANTHER" id="PTHR46121:SF3">
    <property type="entry name" value="STEROIDOGENIC ACUTE REGULATORY-LIKE PROTEIN 1"/>
    <property type="match status" value="1"/>
</dbReference>
<sequence>MSTTVKLLDIEDTTSNSQYGKGLRSTAHALVEALKIFDDAKRADRKDWKQKAENKGDKCFNKRFPIGKVYYLKKVLNIDYEALFKSHWNEVERTPEWNENVHSLKRIDTISEYADILHYTTSDVIVVKGRDFVVCRMWRKVGDSYVVAATSFETDIPIAPKKKRGWANVVAGRFAPAANDPTKCTVEYLVSVDLRDKLTPKAVLSSGIADMMIKDARCAYKFVEDELSKNKKQ</sequence>
<dbReference type="Gene3D" id="3.30.530.20">
    <property type="match status" value="1"/>
</dbReference>
<dbReference type="Pfam" id="PF01852">
    <property type="entry name" value="START"/>
    <property type="match status" value="1"/>
</dbReference>
<dbReference type="SMART" id="SM00234">
    <property type="entry name" value="START"/>
    <property type="match status" value="1"/>
</dbReference>
<dbReference type="EMBL" id="WIXE01014615">
    <property type="protein sequence ID" value="KAK5974152.1"/>
    <property type="molecule type" value="Genomic_DNA"/>
</dbReference>